<evidence type="ECO:0000313" key="2">
    <source>
        <dbReference type="Proteomes" id="UP000821865"/>
    </source>
</evidence>
<comment type="caution">
    <text evidence="1">The sequence shown here is derived from an EMBL/GenBank/DDBJ whole genome shotgun (WGS) entry which is preliminary data.</text>
</comment>
<dbReference type="EMBL" id="CM023474">
    <property type="protein sequence ID" value="KAH7950326.1"/>
    <property type="molecule type" value="Genomic_DNA"/>
</dbReference>
<sequence length="673" mass="75758">MIHSLGLTPDRYQHFEFAVNRFGQAFYYVKKRWKHQAAFILGVFPWLFLLALCMVVSASCFVLLNVHRRHRPLNGLAEVVLSLLAATLSLSAPVREKQHARSRSGRVILACWLLACFSLTIYTSSLLTASLMARPTWETDDTLDKMLPKLQRGHLLPGIENNSFVDVLLERANGSGSDVVDNMALAVKRSARKKVFSRFALRSSVLETLKLRKDMCLNRTLILIEDKKGKFSWREGSSSEVMNCTPATSISCSHLASAKKDPTTLVDKDDGEPWSWTPLSGRKLSIGCILLKKRNSGEFCFTLGKNTVAHALDALNATFQIMPVKRGTFVEVLQSKQADVIVYPVGLTPDRYRHFDFTVNKFGSAVYYVQKKWRPQGDFLFGTLPWLFLLALSIAISASIFALLNMGRSPRPMKDFDRLVLALMASALSLSSPLRGEHARSTTSRFVFASWMLAWFYLATYARSLLTASMTAPPSWEADDRIDELVPKLQEGRLLPCAENNSFFDFLLATAAANGSDVVDVMALAARRWAHSKRDFTGSFLSCLKRTGRGTHAFFSSGIDRCSLSRFHKTIVEGEKPIRSLIGGFPIRKDYPLRSELVFLVNRIFETGWDIRMNRLADWNCSGHVEEEATPLRVKRLLYIYCAFCVSSLLALFMECFYVGFLKNSEGESWLTA</sequence>
<keyword evidence="2" id="KW-1185">Reference proteome</keyword>
<organism evidence="1 2">
    <name type="scientific">Dermacentor silvarum</name>
    <name type="common">Tick</name>
    <dbReference type="NCBI Taxonomy" id="543639"/>
    <lineage>
        <taxon>Eukaryota</taxon>
        <taxon>Metazoa</taxon>
        <taxon>Ecdysozoa</taxon>
        <taxon>Arthropoda</taxon>
        <taxon>Chelicerata</taxon>
        <taxon>Arachnida</taxon>
        <taxon>Acari</taxon>
        <taxon>Parasitiformes</taxon>
        <taxon>Ixodida</taxon>
        <taxon>Ixodoidea</taxon>
        <taxon>Ixodidae</taxon>
        <taxon>Rhipicephalinae</taxon>
        <taxon>Dermacentor</taxon>
    </lineage>
</organism>
<proteinExistence type="predicted"/>
<dbReference type="Proteomes" id="UP000821865">
    <property type="component" value="Chromosome 5"/>
</dbReference>
<accession>A0ACB8CTD2</accession>
<protein>
    <submittedName>
        <fullName evidence="1">Uncharacterized protein</fullName>
    </submittedName>
</protein>
<name>A0ACB8CTD2_DERSI</name>
<gene>
    <name evidence="1" type="ORF">HPB49_022475</name>
</gene>
<evidence type="ECO:0000313" key="1">
    <source>
        <dbReference type="EMBL" id="KAH7950326.1"/>
    </source>
</evidence>
<reference evidence="1" key="1">
    <citation type="submission" date="2020-05" db="EMBL/GenBank/DDBJ databases">
        <title>Large-scale comparative analyses of tick genomes elucidate their genetic diversity and vector capacities.</title>
        <authorList>
            <person name="Jia N."/>
            <person name="Wang J."/>
            <person name="Shi W."/>
            <person name="Du L."/>
            <person name="Sun Y."/>
            <person name="Zhan W."/>
            <person name="Jiang J."/>
            <person name="Wang Q."/>
            <person name="Zhang B."/>
            <person name="Ji P."/>
            <person name="Sakyi L.B."/>
            <person name="Cui X."/>
            <person name="Yuan T."/>
            <person name="Jiang B."/>
            <person name="Yang W."/>
            <person name="Lam T.T.-Y."/>
            <person name="Chang Q."/>
            <person name="Ding S."/>
            <person name="Wang X."/>
            <person name="Zhu J."/>
            <person name="Ruan X."/>
            <person name="Zhao L."/>
            <person name="Wei J."/>
            <person name="Que T."/>
            <person name="Du C."/>
            <person name="Cheng J."/>
            <person name="Dai P."/>
            <person name="Han X."/>
            <person name="Huang E."/>
            <person name="Gao Y."/>
            <person name="Liu J."/>
            <person name="Shao H."/>
            <person name="Ye R."/>
            <person name="Li L."/>
            <person name="Wei W."/>
            <person name="Wang X."/>
            <person name="Wang C."/>
            <person name="Yang T."/>
            <person name="Huo Q."/>
            <person name="Li W."/>
            <person name="Guo W."/>
            <person name="Chen H."/>
            <person name="Zhou L."/>
            <person name="Ni X."/>
            <person name="Tian J."/>
            <person name="Zhou Y."/>
            <person name="Sheng Y."/>
            <person name="Liu T."/>
            <person name="Pan Y."/>
            <person name="Xia L."/>
            <person name="Li J."/>
            <person name="Zhao F."/>
            <person name="Cao W."/>
        </authorList>
    </citation>
    <scope>NUCLEOTIDE SEQUENCE</scope>
    <source>
        <strain evidence="1">Dsil-2018</strain>
    </source>
</reference>